<proteinExistence type="predicted"/>
<comment type="caution">
    <text evidence="1">The sequence shown here is derived from an EMBL/GenBank/DDBJ whole genome shotgun (WGS) entry which is preliminary data.</text>
</comment>
<gene>
    <name evidence="1" type="ORF">A2024_03445</name>
</gene>
<dbReference type="InterPro" id="IPR008930">
    <property type="entry name" value="Terpenoid_cyclase/PrenylTrfase"/>
</dbReference>
<dbReference type="Gene3D" id="1.50.10.20">
    <property type="match status" value="1"/>
</dbReference>
<accession>A0A1F5RCB1</accession>
<dbReference type="EMBL" id="MFFM01000034">
    <property type="protein sequence ID" value="OGF12054.1"/>
    <property type="molecule type" value="Genomic_DNA"/>
</dbReference>
<reference evidence="1 2" key="1">
    <citation type="journal article" date="2016" name="Nat. Commun.">
        <title>Thousands of microbial genomes shed light on interconnected biogeochemical processes in an aquifer system.</title>
        <authorList>
            <person name="Anantharaman K."/>
            <person name="Brown C.T."/>
            <person name="Hug L.A."/>
            <person name="Sharon I."/>
            <person name="Castelle C.J."/>
            <person name="Probst A.J."/>
            <person name="Thomas B.C."/>
            <person name="Singh A."/>
            <person name="Wilkins M.J."/>
            <person name="Karaoz U."/>
            <person name="Brodie E.L."/>
            <person name="Williams K.H."/>
            <person name="Hubbard S.S."/>
            <person name="Banfield J.F."/>
        </authorList>
    </citation>
    <scope>NUCLEOTIDE SEQUENCE [LARGE SCALE GENOMIC DNA]</scope>
</reference>
<protein>
    <recommendedName>
        <fullName evidence="3">Squalene cyclase C-terminal domain-containing protein</fullName>
    </recommendedName>
</protein>
<dbReference type="SUPFAM" id="SSF48239">
    <property type="entry name" value="Terpenoid cyclases/Protein prenyltransferases"/>
    <property type="match status" value="1"/>
</dbReference>
<evidence type="ECO:0000313" key="1">
    <source>
        <dbReference type="EMBL" id="OGF12054.1"/>
    </source>
</evidence>
<sequence>MKNIYKALLAEQQADGTIPHHPYHKWRGANWVLLQLAELGYPPGGRELIPLRNQVYEWLLSERHLKSVKTIADKPRRCGSQEGNAIFSTLTLGISDQRVEQLISNLVKWQWPDGGWNCDKKPSAHTSSFHETLPPFRALALHARITACKTSRRAAEKAAELFLSRKLFLRKKDDTVMDPGFTRLAYPAYWHYNILAGLKAMAEAGLINDPRCRPALDLLESKRLPDGGWPAEVKFYRFSEETANGTTPVNWGGTSRIKSNPYVTADALFVLRSAGRV</sequence>
<dbReference type="AlphaFoldDB" id="A0A1F5RCB1"/>
<organism evidence="1 2">
    <name type="scientific">Candidatus Edwardsbacteria bacterium GWF2_54_11</name>
    <dbReference type="NCBI Taxonomy" id="1817851"/>
    <lineage>
        <taxon>Bacteria</taxon>
        <taxon>Candidatus Edwardsiibacteriota</taxon>
    </lineage>
</organism>
<evidence type="ECO:0000313" key="2">
    <source>
        <dbReference type="Proteomes" id="UP000177230"/>
    </source>
</evidence>
<dbReference type="Proteomes" id="UP000177230">
    <property type="component" value="Unassembled WGS sequence"/>
</dbReference>
<evidence type="ECO:0008006" key="3">
    <source>
        <dbReference type="Google" id="ProtNLM"/>
    </source>
</evidence>
<name>A0A1F5RCB1_9BACT</name>